<dbReference type="InterPro" id="IPR001702">
    <property type="entry name" value="Porin_Gram-ve"/>
</dbReference>
<evidence type="ECO:0000259" key="13">
    <source>
        <dbReference type="Pfam" id="PF13609"/>
    </source>
</evidence>
<protein>
    <submittedName>
        <fullName evidence="14">Porin</fullName>
    </submittedName>
</protein>
<comment type="caution">
    <text evidence="14">The sequence shown here is derived from an EMBL/GenBank/DDBJ whole genome shotgun (WGS) entry which is preliminary data.</text>
</comment>
<evidence type="ECO:0000256" key="12">
    <source>
        <dbReference type="SAM" id="SignalP"/>
    </source>
</evidence>
<keyword evidence="10" id="KW-0998">Cell outer membrane</keyword>
<evidence type="ECO:0000256" key="10">
    <source>
        <dbReference type="ARBA" id="ARBA00023237"/>
    </source>
</evidence>
<dbReference type="InterPro" id="IPR023614">
    <property type="entry name" value="Porin_dom_sf"/>
</dbReference>
<keyword evidence="4" id="KW-1134">Transmembrane beta strand</keyword>
<accession>A0ABV7F2I0</accession>
<dbReference type="InterPro" id="IPR050298">
    <property type="entry name" value="Gram-neg_bact_OMP"/>
</dbReference>
<comment type="subcellular location">
    <subcellularLocation>
        <location evidence="1">Cell outer membrane</location>
        <topology evidence="1">Multi-pass membrane protein</topology>
    </subcellularLocation>
</comment>
<evidence type="ECO:0000256" key="9">
    <source>
        <dbReference type="ARBA" id="ARBA00023136"/>
    </source>
</evidence>
<keyword evidence="9" id="KW-0472">Membrane</keyword>
<dbReference type="EMBL" id="JBHRTP010000023">
    <property type="protein sequence ID" value="MFC3108027.1"/>
    <property type="molecule type" value="Genomic_DNA"/>
</dbReference>
<dbReference type="PANTHER" id="PTHR34501:SF9">
    <property type="entry name" value="MAJOR OUTER MEMBRANE PROTEIN P.IA"/>
    <property type="match status" value="1"/>
</dbReference>
<dbReference type="InterPro" id="IPR033900">
    <property type="entry name" value="Gram_neg_porin_domain"/>
</dbReference>
<evidence type="ECO:0000256" key="1">
    <source>
        <dbReference type="ARBA" id="ARBA00004571"/>
    </source>
</evidence>
<evidence type="ECO:0000256" key="11">
    <source>
        <dbReference type="SAM" id="Coils"/>
    </source>
</evidence>
<dbReference type="PRINTS" id="PR00182">
    <property type="entry name" value="ECOLNEIPORIN"/>
</dbReference>
<dbReference type="Proteomes" id="UP001595530">
    <property type="component" value="Unassembled WGS sequence"/>
</dbReference>
<keyword evidence="6 12" id="KW-0732">Signal</keyword>
<evidence type="ECO:0000256" key="3">
    <source>
        <dbReference type="ARBA" id="ARBA00022448"/>
    </source>
</evidence>
<keyword evidence="7" id="KW-0406">Ion transport</keyword>
<feature type="coiled-coil region" evidence="11">
    <location>
        <begin position="29"/>
        <end position="56"/>
    </location>
</feature>
<evidence type="ECO:0000256" key="2">
    <source>
        <dbReference type="ARBA" id="ARBA00011233"/>
    </source>
</evidence>
<keyword evidence="8" id="KW-0626">Porin</keyword>
<keyword evidence="3" id="KW-0813">Transport</keyword>
<keyword evidence="11" id="KW-0175">Coiled coil</keyword>
<name>A0ABV7F2I0_9BURK</name>
<reference evidence="15" key="1">
    <citation type="journal article" date="2019" name="Int. J. Syst. Evol. Microbiol.">
        <title>The Global Catalogue of Microorganisms (GCM) 10K type strain sequencing project: providing services to taxonomists for standard genome sequencing and annotation.</title>
        <authorList>
            <consortium name="The Broad Institute Genomics Platform"/>
            <consortium name="The Broad Institute Genome Sequencing Center for Infectious Disease"/>
            <person name="Wu L."/>
            <person name="Ma J."/>
        </authorList>
    </citation>
    <scope>NUCLEOTIDE SEQUENCE [LARGE SCALE GENOMIC DNA]</scope>
    <source>
        <strain evidence="15">KCTC 42986</strain>
    </source>
</reference>
<evidence type="ECO:0000313" key="14">
    <source>
        <dbReference type="EMBL" id="MFC3108027.1"/>
    </source>
</evidence>
<evidence type="ECO:0000256" key="6">
    <source>
        <dbReference type="ARBA" id="ARBA00022729"/>
    </source>
</evidence>
<feature type="domain" description="Porin" evidence="13">
    <location>
        <begin position="66"/>
        <end position="415"/>
    </location>
</feature>
<proteinExistence type="predicted"/>
<dbReference type="Pfam" id="PF13609">
    <property type="entry name" value="Porin_4"/>
    <property type="match status" value="1"/>
</dbReference>
<feature type="signal peptide" evidence="12">
    <location>
        <begin position="1"/>
        <end position="23"/>
    </location>
</feature>
<evidence type="ECO:0000256" key="8">
    <source>
        <dbReference type="ARBA" id="ARBA00023114"/>
    </source>
</evidence>
<dbReference type="RefSeq" id="WP_390331370.1">
    <property type="nucleotide sequence ID" value="NZ_JBHRTP010000023.1"/>
</dbReference>
<evidence type="ECO:0000256" key="4">
    <source>
        <dbReference type="ARBA" id="ARBA00022452"/>
    </source>
</evidence>
<comment type="subunit">
    <text evidence="2">Homotrimer.</text>
</comment>
<dbReference type="PANTHER" id="PTHR34501">
    <property type="entry name" value="PROTEIN YDDL-RELATED"/>
    <property type="match status" value="1"/>
</dbReference>
<dbReference type="SUPFAM" id="SSF56935">
    <property type="entry name" value="Porins"/>
    <property type="match status" value="1"/>
</dbReference>
<evidence type="ECO:0000256" key="5">
    <source>
        <dbReference type="ARBA" id="ARBA00022692"/>
    </source>
</evidence>
<organism evidence="14 15">
    <name type="scientific">Undibacterium arcticum</name>
    <dbReference type="NCBI Taxonomy" id="1762892"/>
    <lineage>
        <taxon>Bacteria</taxon>
        <taxon>Pseudomonadati</taxon>
        <taxon>Pseudomonadota</taxon>
        <taxon>Betaproteobacteria</taxon>
        <taxon>Burkholderiales</taxon>
        <taxon>Oxalobacteraceae</taxon>
        <taxon>Undibacterium</taxon>
    </lineage>
</organism>
<gene>
    <name evidence="14" type="ORF">ACFOFO_08650</name>
</gene>
<sequence length="461" mass="48455">MMKMTPVAVAFAIIFGASEPALAADSPEVQTLKQQMEAMQKQMAAMQNRLEAMAATPQPPQKTAASDFPLTTQIGGANVSLYGFVDLSADVGNDGKQGVKQVSSNLSYVGVRGSKDLGSTGMKAIFQVETLANISGTPTETGALASRNSFVGLEGGFGKLMLGKTDTPYKRATAMMDPFASSVGDYNTIMGNTGGDLRAEFDARLPHAIFYDSPKLRGFSVNALFSPGQKFDNLANSDKYAFAQGEKICAGATPGSSGSLPDPGSTLCNDGAFKNAYSLALNYESGPLLGTVSYERHQLVDRTSDNGGNTADESAAKVGVSYNFGSNRLSGIYEKFYRNGGIDPTVNERARTGYYLSDVQELGHGMDLMGAWAHASTTPGGPDFGTVNDKANMYALGLKYHYDKQLALYLVGAVLKQGAGAHYALGTGGHGTAIASPRNDAGDNIPGQTIKALSAGMQYVF</sequence>
<keyword evidence="15" id="KW-1185">Reference proteome</keyword>
<dbReference type="Gene3D" id="2.40.160.10">
    <property type="entry name" value="Porin"/>
    <property type="match status" value="1"/>
</dbReference>
<evidence type="ECO:0000256" key="7">
    <source>
        <dbReference type="ARBA" id="ARBA00023065"/>
    </source>
</evidence>
<keyword evidence="5" id="KW-0812">Transmembrane</keyword>
<dbReference type="CDD" id="cd00342">
    <property type="entry name" value="gram_neg_porins"/>
    <property type="match status" value="1"/>
</dbReference>
<feature type="chain" id="PRO_5046830733" evidence="12">
    <location>
        <begin position="24"/>
        <end position="461"/>
    </location>
</feature>
<evidence type="ECO:0000313" key="15">
    <source>
        <dbReference type="Proteomes" id="UP001595530"/>
    </source>
</evidence>